<evidence type="ECO:0000313" key="2">
    <source>
        <dbReference type="Proteomes" id="UP000655420"/>
    </source>
</evidence>
<keyword evidence="2" id="KW-1185">Reference proteome</keyword>
<dbReference type="Proteomes" id="UP000655420">
    <property type="component" value="Unassembled WGS sequence"/>
</dbReference>
<reference evidence="1" key="1">
    <citation type="submission" date="2020-12" db="EMBL/GenBank/DDBJ databases">
        <title>Bacterial taxonomy.</title>
        <authorList>
            <person name="Pan X."/>
        </authorList>
    </citation>
    <scope>NUCLEOTIDE SEQUENCE</scope>
    <source>
        <strain evidence="1">M0105</strain>
    </source>
</reference>
<protein>
    <recommendedName>
        <fullName evidence="3">Sulfotransferase family protein</fullName>
    </recommendedName>
</protein>
<sequence>MYISHDFRLIFVRTEKTAGTSIEVALRAALGDDSADGHGAARPRWARFSPVHHGALTRRLPELFGLHPHATARQIRRVLGKDIFDSYFTFAVDPNPWDRQVSLYYQRQRKRAAPVFEFDRHIRSRLYRATEYVRLNNWGIYADGDSIMVDRVLRYEEIETALPKLLFEIGVRERIDLPRARAGHRVPCRSYRDEYTPESRALIASWYPKEIEALGYCF</sequence>
<organism evidence="1 2">
    <name type="scientific">Thermohalobaculum xanthum</name>
    <dbReference type="NCBI Taxonomy" id="2753746"/>
    <lineage>
        <taxon>Bacteria</taxon>
        <taxon>Pseudomonadati</taxon>
        <taxon>Pseudomonadota</taxon>
        <taxon>Alphaproteobacteria</taxon>
        <taxon>Rhodobacterales</taxon>
        <taxon>Paracoccaceae</taxon>
        <taxon>Thermohalobaculum</taxon>
    </lineage>
</organism>
<gene>
    <name evidence="1" type="ORF">H0I76_05145</name>
</gene>
<evidence type="ECO:0008006" key="3">
    <source>
        <dbReference type="Google" id="ProtNLM"/>
    </source>
</evidence>
<dbReference type="EMBL" id="JAEHHL010000002">
    <property type="protein sequence ID" value="MBK0398564.1"/>
    <property type="molecule type" value="Genomic_DNA"/>
</dbReference>
<proteinExistence type="predicted"/>
<name>A0A8J7M574_9RHOB</name>
<comment type="caution">
    <text evidence="1">The sequence shown here is derived from an EMBL/GenBank/DDBJ whole genome shotgun (WGS) entry which is preliminary data.</text>
</comment>
<dbReference type="AlphaFoldDB" id="A0A8J7M574"/>
<dbReference type="RefSeq" id="WP_200607938.1">
    <property type="nucleotide sequence ID" value="NZ_JAEHHL010000002.1"/>
</dbReference>
<accession>A0A8J7M574</accession>
<evidence type="ECO:0000313" key="1">
    <source>
        <dbReference type="EMBL" id="MBK0398564.1"/>
    </source>
</evidence>